<name>A0ACB8L5M6_CITSI</name>
<evidence type="ECO:0000313" key="1">
    <source>
        <dbReference type="EMBL" id="KAH9768589.1"/>
    </source>
</evidence>
<sequence>MDHSNSGKEALEGIGNDGELKVGTEVKSDAEAYNLCNNYAFRKGFSLRKGHVRRDASGNIRQRDFVCSKEGFPVDEDLCAVKRCNRLETRTGCKVLMRFTVSNGVWVISHINFEHNHELAKPEERQFLRSCRKIFEASGGVDVGRRRTKPLSYLGNDFGGDRNVQFAKKDMGNYLPREMGNMMEPGDVQGLLNYFRRKKCEDPSFFYAVQVNQLNQATNFFWRDGRSKLDYDCFGDVVSFDATFRLNKYNLICAPFVGVNHHWKNMLFGCAFLLDESTHSYVWLFESFLESMGNTQPKTIFTNENEAMSKAIETVFMKTRHRLSTGHIVKDARRNLANQFANLEFMKYLNKCFYECHDETEFQVSWDDMINKFSLGDHLWLKKLYSLRDKWCLVFNSDTFSANIDSVQRSDSIDTVFHQVSTKRMDVISFVQHFEDKTKEMHLDELEDDHFCKYVVPRLQVWSGILNHAVYVYTSKIFNFFEMELLGCMGVRMKEVCKDGEVCIYEAIEEGQQKVCKINYNLSTQDISCSCKLFERMGILCRHALKAFDFNNLTQIPVQYILKRWTKEAKKGIVVSNERHGLSSNTVKSVQSLRLSELMHMGSNVYSIASLSDSGTKIVKEKLAEAMELLEKDEEIVNRLADAKKVDSSPSLNAISDIWTMASLSQDSNNHGIDQFQSQQN</sequence>
<comment type="caution">
    <text evidence="1">The sequence shown here is derived from an EMBL/GenBank/DDBJ whole genome shotgun (WGS) entry which is preliminary data.</text>
</comment>
<accession>A0ACB8L5M6</accession>
<dbReference type="EMBL" id="CM039173">
    <property type="protein sequence ID" value="KAH9768589.1"/>
    <property type="molecule type" value="Genomic_DNA"/>
</dbReference>
<evidence type="ECO:0000313" key="2">
    <source>
        <dbReference type="Proteomes" id="UP000829398"/>
    </source>
</evidence>
<organism evidence="1 2">
    <name type="scientific">Citrus sinensis</name>
    <name type="common">Sweet orange</name>
    <name type="synonym">Citrus aurantium var. sinensis</name>
    <dbReference type="NCBI Taxonomy" id="2711"/>
    <lineage>
        <taxon>Eukaryota</taxon>
        <taxon>Viridiplantae</taxon>
        <taxon>Streptophyta</taxon>
        <taxon>Embryophyta</taxon>
        <taxon>Tracheophyta</taxon>
        <taxon>Spermatophyta</taxon>
        <taxon>Magnoliopsida</taxon>
        <taxon>eudicotyledons</taxon>
        <taxon>Gunneridae</taxon>
        <taxon>Pentapetalae</taxon>
        <taxon>rosids</taxon>
        <taxon>malvids</taxon>
        <taxon>Sapindales</taxon>
        <taxon>Rutaceae</taxon>
        <taxon>Aurantioideae</taxon>
        <taxon>Citrus</taxon>
    </lineage>
</organism>
<gene>
    <name evidence="1" type="ORF">KPL71_011661</name>
</gene>
<dbReference type="Proteomes" id="UP000829398">
    <property type="component" value="Chromosome 4"/>
</dbReference>
<proteinExistence type="predicted"/>
<keyword evidence="2" id="KW-1185">Reference proteome</keyword>
<reference evidence="2" key="1">
    <citation type="journal article" date="2023" name="Hortic. Res.">
        <title>A chromosome-level phased genome enabling allele-level studies in sweet orange: a case study on citrus Huanglongbing tolerance.</title>
        <authorList>
            <person name="Wu B."/>
            <person name="Yu Q."/>
            <person name="Deng Z."/>
            <person name="Duan Y."/>
            <person name="Luo F."/>
            <person name="Gmitter F. Jr."/>
        </authorList>
    </citation>
    <scope>NUCLEOTIDE SEQUENCE [LARGE SCALE GENOMIC DNA]</scope>
    <source>
        <strain evidence="2">cv. Valencia</strain>
    </source>
</reference>
<protein>
    <submittedName>
        <fullName evidence="1">Protein FAR1-RELATED SEQUENCE</fullName>
    </submittedName>
</protein>